<dbReference type="EMBL" id="VNHM01000003">
    <property type="protein sequence ID" value="TYO97002.1"/>
    <property type="molecule type" value="Genomic_DNA"/>
</dbReference>
<dbReference type="InterPro" id="IPR003724">
    <property type="entry name" value="CblAdoTrfase_CobA"/>
</dbReference>
<dbReference type="InterPro" id="IPR027417">
    <property type="entry name" value="P-loop_NTPase"/>
</dbReference>
<name>A0A5S4ZVQ6_9FIRM</name>
<proteinExistence type="predicted"/>
<dbReference type="PANTHER" id="PTHR46638">
    <property type="entry name" value="CORRINOID ADENOSYLTRANSFERASE"/>
    <property type="match status" value="1"/>
</dbReference>
<dbReference type="NCBIfam" id="NF004637">
    <property type="entry name" value="PRK05986.1"/>
    <property type="match status" value="1"/>
</dbReference>
<gene>
    <name evidence="1" type="ORF">LX24_00812</name>
</gene>
<dbReference type="Proteomes" id="UP000323166">
    <property type="component" value="Unassembled WGS sequence"/>
</dbReference>
<keyword evidence="1" id="KW-0808">Transferase</keyword>
<sequence>MEQTPGNTRGLTLVFTGNGKGKTTAALGMALRAWGQGMKVLVLQFIKGGWKYGELKAAEKLGPNFVMRQMGEGFIKGAGDDGLEAHRAAAQNALQEAKKAVVEGAADMIILDEINYAVHYGLVDLAEVLDIIRSKPPGVHLVLTGRNVAEEVANLADLVTEMKEIKHPFAAGIPAQKGIEF</sequence>
<dbReference type="Pfam" id="PF02572">
    <property type="entry name" value="CobA_CobO_BtuR"/>
    <property type="match status" value="1"/>
</dbReference>
<reference evidence="1 2" key="1">
    <citation type="submission" date="2019-07" db="EMBL/GenBank/DDBJ databases">
        <title>Genomic Encyclopedia of Type Strains, Phase I: the one thousand microbial genomes (KMG-I) project.</title>
        <authorList>
            <person name="Kyrpides N."/>
        </authorList>
    </citation>
    <scope>NUCLEOTIDE SEQUENCE [LARGE SCALE GENOMIC DNA]</scope>
    <source>
        <strain evidence="1 2">DSM 6562</strain>
    </source>
</reference>
<dbReference type="NCBIfam" id="TIGR00708">
    <property type="entry name" value="cobA"/>
    <property type="match status" value="1"/>
</dbReference>
<dbReference type="GO" id="GO:0008817">
    <property type="term" value="F:corrinoid adenosyltransferase activity"/>
    <property type="evidence" value="ECO:0007669"/>
    <property type="project" value="InterPro"/>
</dbReference>
<keyword evidence="2" id="KW-1185">Reference proteome</keyword>
<dbReference type="AlphaFoldDB" id="A0A5S4ZVQ6"/>
<comment type="caution">
    <text evidence="1">The sequence shown here is derived from an EMBL/GenBank/DDBJ whole genome shotgun (WGS) entry which is preliminary data.</text>
</comment>
<dbReference type="PIRSF" id="PIRSF015617">
    <property type="entry name" value="Adensltrnsf_CobA"/>
    <property type="match status" value="1"/>
</dbReference>
<dbReference type="PANTHER" id="PTHR46638:SF1">
    <property type="entry name" value="CORRINOID ADENOSYLTRANSFERASE"/>
    <property type="match status" value="1"/>
</dbReference>
<protein>
    <submittedName>
        <fullName evidence="1">Cob(I)yrinic acid a,c-diamide adenosyltransferase</fullName>
    </submittedName>
</protein>
<dbReference type="RefSeq" id="WP_166510856.1">
    <property type="nucleotide sequence ID" value="NZ_VNHM01000003.1"/>
</dbReference>
<dbReference type="Gene3D" id="3.40.50.300">
    <property type="entry name" value="P-loop containing nucleotide triphosphate hydrolases"/>
    <property type="match status" value="1"/>
</dbReference>
<evidence type="ECO:0000313" key="1">
    <source>
        <dbReference type="EMBL" id="TYO97002.1"/>
    </source>
</evidence>
<evidence type="ECO:0000313" key="2">
    <source>
        <dbReference type="Proteomes" id="UP000323166"/>
    </source>
</evidence>
<dbReference type="GO" id="GO:0009236">
    <property type="term" value="P:cobalamin biosynthetic process"/>
    <property type="evidence" value="ECO:0007669"/>
    <property type="project" value="InterPro"/>
</dbReference>
<accession>A0A5S4ZVQ6</accession>
<dbReference type="SUPFAM" id="SSF52540">
    <property type="entry name" value="P-loop containing nucleoside triphosphate hydrolases"/>
    <property type="match status" value="1"/>
</dbReference>
<dbReference type="GO" id="GO:0005524">
    <property type="term" value="F:ATP binding"/>
    <property type="evidence" value="ECO:0007669"/>
    <property type="project" value="InterPro"/>
</dbReference>
<organism evidence="1 2">
    <name type="scientific">Desulfallas thermosapovorans DSM 6562</name>
    <dbReference type="NCBI Taxonomy" id="1121431"/>
    <lineage>
        <taxon>Bacteria</taxon>
        <taxon>Bacillati</taxon>
        <taxon>Bacillota</taxon>
        <taxon>Clostridia</taxon>
        <taxon>Eubacteriales</taxon>
        <taxon>Desulfallaceae</taxon>
        <taxon>Desulfallas</taxon>
    </lineage>
</organism>
<dbReference type="CDD" id="cd00561">
    <property type="entry name" value="CobA_ACA"/>
    <property type="match status" value="1"/>
</dbReference>